<reference evidence="2 3" key="1">
    <citation type="journal article" date="2017" name="ISME J.">
        <title>Potential for microbial H2 and metal transformations associated with novel bacteria and archaea in deep terrestrial subsurface sediments.</title>
        <authorList>
            <person name="Hernsdorf A.W."/>
            <person name="Amano Y."/>
            <person name="Miyakawa K."/>
            <person name="Ise K."/>
            <person name="Suzuki Y."/>
            <person name="Anantharaman K."/>
            <person name="Probst A."/>
            <person name="Burstein D."/>
            <person name="Thomas B.C."/>
            <person name="Banfield J.F."/>
        </authorList>
    </citation>
    <scope>NUCLEOTIDE SEQUENCE [LARGE SCALE GENOMIC DNA]</scope>
    <source>
        <strain evidence="2">HGW-Wallbacteria-1</strain>
    </source>
</reference>
<comment type="similarity">
    <text evidence="1">Belongs to the UPF0102 family.</text>
</comment>
<accession>A0A2N1PU57</accession>
<dbReference type="AlphaFoldDB" id="A0A2N1PU57"/>
<name>A0A2N1PU57_9BACT</name>
<dbReference type="Proteomes" id="UP000233256">
    <property type="component" value="Unassembled WGS sequence"/>
</dbReference>
<comment type="caution">
    <text evidence="2">The sequence shown here is derived from an EMBL/GenBank/DDBJ whole genome shotgun (WGS) entry which is preliminary data.</text>
</comment>
<evidence type="ECO:0000313" key="3">
    <source>
        <dbReference type="Proteomes" id="UP000233256"/>
    </source>
</evidence>
<dbReference type="PANTHER" id="PTHR34039:SF1">
    <property type="entry name" value="UPF0102 PROTEIN YRAN"/>
    <property type="match status" value="1"/>
</dbReference>
<dbReference type="InterPro" id="IPR003509">
    <property type="entry name" value="UPF0102_YraN-like"/>
</dbReference>
<dbReference type="EMBL" id="PGXC01000001">
    <property type="protein sequence ID" value="PKK91883.1"/>
    <property type="molecule type" value="Genomic_DNA"/>
</dbReference>
<evidence type="ECO:0000256" key="1">
    <source>
        <dbReference type="ARBA" id="ARBA00006738"/>
    </source>
</evidence>
<gene>
    <name evidence="2" type="ORF">CVV64_00200</name>
</gene>
<dbReference type="InterPro" id="IPR011335">
    <property type="entry name" value="Restrct_endonuc-II-like"/>
</dbReference>
<proteinExistence type="inferred from homology"/>
<protein>
    <submittedName>
        <fullName evidence="2">Uncharacterized protein</fullName>
    </submittedName>
</protein>
<dbReference type="GO" id="GO:0003676">
    <property type="term" value="F:nucleic acid binding"/>
    <property type="evidence" value="ECO:0007669"/>
    <property type="project" value="InterPro"/>
</dbReference>
<dbReference type="Pfam" id="PF02021">
    <property type="entry name" value="UPF0102"/>
    <property type="match status" value="1"/>
</dbReference>
<evidence type="ECO:0000313" key="2">
    <source>
        <dbReference type="EMBL" id="PKK91883.1"/>
    </source>
</evidence>
<organism evidence="2 3">
    <name type="scientific">Candidatus Wallbacteria bacterium HGW-Wallbacteria-1</name>
    <dbReference type="NCBI Taxonomy" id="2013854"/>
    <lineage>
        <taxon>Bacteria</taxon>
        <taxon>Candidatus Walliibacteriota</taxon>
    </lineage>
</organism>
<sequence length="168" mass="19711">MVTSERNWMAEMEVENTTLKGRRWEEFAESHLVSRGFIPIRRNARLRHLEIDLIMRDGDYLVFVEVRFRGPGPVRSWDSLGHVKLQRIRRAVMAYVVRNRYDGPVRVDLFCIDQIEQADQTEQIGQIDQGKGRPEVNCSVAENSADERVVNIQGCRYEIRHIRSAIEW</sequence>
<dbReference type="Gene3D" id="3.40.1350.10">
    <property type="match status" value="1"/>
</dbReference>
<dbReference type="SUPFAM" id="SSF52980">
    <property type="entry name" value="Restriction endonuclease-like"/>
    <property type="match status" value="1"/>
</dbReference>
<dbReference type="PANTHER" id="PTHR34039">
    <property type="entry name" value="UPF0102 PROTEIN YRAN"/>
    <property type="match status" value="1"/>
</dbReference>
<dbReference type="InterPro" id="IPR011856">
    <property type="entry name" value="tRNA_endonuc-like_dom_sf"/>
</dbReference>